<feature type="compositionally biased region" description="Basic and acidic residues" evidence="1">
    <location>
        <begin position="196"/>
        <end position="206"/>
    </location>
</feature>
<feature type="region of interest" description="Disordered" evidence="1">
    <location>
        <begin position="428"/>
        <end position="490"/>
    </location>
</feature>
<keyword evidence="4" id="KW-1185">Reference proteome</keyword>
<feature type="region of interest" description="Disordered" evidence="1">
    <location>
        <begin position="320"/>
        <end position="339"/>
    </location>
</feature>
<dbReference type="PROSITE" id="PS50048">
    <property type="entry name" value="ZN2_CY6_FUNGAL_2"/>
    <property type="match status" value="1"/>
</dbReference>
<feature type="compositionally biased region" description="Basic and acidic residues" evidence="1">
    <location>
        <begin position="439"/>
        <end position="456"/>
    </location>
</feature>
<evidence type="ECO:0000256" key="1">
    <source>
        <dbReference type="SAM" id="MobiDB-lite"/>
    </source>
</evidence>
<dbReference type="GO" id="GO:0008270">
    <property type="term" value="F:zinc ion binding"/>
    <property type="evidence" value="ECO:0007669"/>
    <property type="project" value="InterPro"/>
</dbReference>
<feature type="compositionally biased region" description="Polar residues" evidence="1">
    <location>
        <begin position="156"/>
        <end position="178"/>
    </location>
</feature>
<dbReference type="CDD" id="cd00067">
    <property type="entry name" value="GAL4"/>
    <property type="match status" value="1"/>
</dbReference>
<dbReference type="PROSITE" id="PS00463">
    <property type="entry name" value="ZN2_CY6_FUNGAL_1"/>
    <property type="match status" value="1"/>
</dbReference>
<dbReference type="GO" id="GO:0000981">
    <property type="term" value="F:DNA-binding transcription factor activity, RNA polymerase II-specific"/>
    <property type="evidence" value="ECO:0007669"/>
    <property type="project" value="InterPro"/>
</dbReference>
<comment type="caution">
    <text evidence="3">The sequence shown here is derived from an EMBL/GenBank/DDBJ whole genome shotgun (WGS) entry which is preliminary data.</text>
</comment>
<feature type="compositionally biased region" description="Polar residues" evidence="1">
    <location>
        <begin position="212"/>
        <end position="227"/>
    </location>
</feature>
<proteinExistence type="predicted"/>
<dbReference type="GO" id="GO:0016301">
    <property type="term" value="F:kinase activity"/>
    <property type="evidence" value="ECO:0007669"/>
    <property type="project" value="UniProtKB-KW"/>
</dbReference>
<dbReference type="AlphaFoldDB" id="A0A8H6Z6F0"/>
<evidence type="ECO:0000313" key="4">
    <source>
        <dbReference type="Proteomes" id="UP000623467"/>
    </source>
</evidence>
<dbReference type="Pfam" id="PF00172">
    <property type="entry name" value="Zn_clus"/>
    <property type="match status" value="1"/>
</dbReference>
<feature type="region of interest" description="Disordered" evidence="1">
    <location>
        <begin position="133"/>
        <end position="229"/>
    </location>
</feature>
<feature type="compositionally biased region" description="Low complexity" evidence="1">
    <location>
        <begin position="325"/>
        <end position="336"/>
    </location>
</feature>
<dbReference type="Proteomes" id="UP000623467">
    <property type="component" value="Unassembled WGS sequence"/>
</dbReference>
<dbReference type="InterPro" id="IPR001138">
    <property type="entry name" value="Zn2Cys6_DnaBD"/>
</dbReference>
<sequence length="490" mass="54232">MNGADSSQMDAEMSFEILLYDTLLFLQDDCIPEFPRFQTTVDDYFLSIVSHGNVCAIGDSLAFGKRLLELSSELELANDEKLRAALRADDERIAILLESIIISEPGKEAVLHLEDDSAQYFLDVVQDCLDKEQHHSLQRRDKENDPTRKIGLPPHQNLTMTSSHSNTDQQVTHPNLQLSIPDPLIPSASEQNHGLQCRDKENDRTCKIGRPPSQNLPMTSSHSNMGQQLAHPKLQLEQEHTDFSHSYHSNLDSFQFPAAQSTPSWSARDPGTHHVYVQQNFFQHYNFLAPGAHGDHMYDPVAYTLWPITLPSLSGSGVTTNGTISPSLQPQPSSYYSPPPPAAADLSETIWQRISESFIMNNELKADEMDSEMKKKSGAPRLYEACANCRRRKVKCFLPQNKTEPCMRCLKKGLNCIVITAISAKVGGGATDARGATQAEERAPACEPTPELHRDPLLPPTSSSSDNELTSPVLSPPSSAPSLSLAIKLH</sequence>
<dbReference type="Gene3D" id="4.10.240.10">
    <property type="entry name" value="Zn(2)-C6 fungal-type DNA-binding domain"/>
    <property type="match status" value="1"/>
</dbReference>
<dbReference type="InterPro" id="IPR036864">
    <property type="entry name" value="Zn2-C6_fun-type_DNA-bd_sf"/>
</dbReference>
<evidence type="ECO:0000259" key="2">
    <source>
        <dbReference type="PROSITE" id="PS50048"/>
    </source>
</evidence>
<feature type="compositionally biased region" description="Low complexity" evidence="1">
    <location>
        <begin position="462"/>
        <end position="473"/>
    </location>
</feature>
<feature type="compositionally biased region" description="Basic and acidic residues" evidence="1">
    <location>
        <begin position="133"/>
        <end position="148"/>
    </location>
</feature>
<feature type="compositionally biased region" description="Low complexity" evidence="1">
    <location>
        <begin position="480"/>
        <end position="490"/>
    </location>
</feature>
<accession>A0A8H6Z6F0</accession>
<name>A0A8H6Z6F0_9AGAR</name>
<feature type="domain" description="Zn(2)-C6 fungal-type" evidence="2">
    <location>
        <begin position="385"/>
        <end position="418"/>
    </location>
</feature>
<evidence type="ECO:0000313" key="3">
    <source>
        <dbReference type="EMBL" id="KAF7373428.1"/>
    </source>
</evidence>
<gene>
    <name evidence="3" type="ORF">MSAN_00552400</name>
</gene>
<keyword evidence="3" id="KW-0808">Transferase</keyword>
<keyword evidence="3" id="KW-0418">Kinase</keyword>
<protein>
    <submittedName>
        <fullName evidence="3">Kinase-like protein</fullName>
    </submittedName>
</protein>
<dbReference type="SUPFAM" id="SSF57701">
    <property type="entry name" value="Zn2/Cys6 DNA-binding domain"/>
    <property type="match status" value="1"/>
</dbReference>
<reference evidence="3" key="1">
    <citation type="submission" date="2020-05" db="EMBL/GenBank/DDBJ databases">
        <title>Mycena genomes resolve the evolution of fungal bioluminescence.</title>
        <authorList>
            <person name="Tsai I.J."/>
        </authorList>
    </citation>
    <scope>NUCLEOTIDE SEQUENCE</scope>
    <source>
        <strain evidence="3">160909Yilan</strain>
    </source>
</reference>
<dbReference type="SMART" id="SM00066">
    <property type="entry name" value="GAL4"/>
    <property type="match status" value="1"/>
</dbReference>
<organism evidence="3 4">
    <name type="scientific">Mycena sanguinolenta</name>
    <dbReference type="NCBI Taxonomy" id="230812"/>
    <lineage>
        <taxon>Eukaryota</taxon>
        <taxon>Fungi</taxon>
        <taxon>Dikarya</taxon>
        <taxon>Basidiomycota</taxon>
        <taxon>Agaricomycotina</taxon>
        <taxon>Agaricomycetes</taxon>
        <taxon>Agaricomycetidae</taxon>
        <taxon>Agaricales</taxon>
        <taxon>Marasmiineae</taxon>
        <taxon>Mycenaceae</taxon>
        <taxon>Mycena</taxon>
    </lineage>
</organism>
<dbReference type="OrthoDB" id="2341546at2759"/>
<dbReference type="EMBL" id="JACAZH010000003">
    <property type="protein sequence ID" value="KAF7373428.1"/>
    <property type="molecule type" value="Genomic_DNA"/>
</dbReference>